<protein>
    <recommendedName>
        <fullName evidence="6">TM2 domain-containing protein</fullName>
    </recommendedName>
</protein>
<reference evidence="7 8" key="1">
    <citation type="submission" date="2016-08" db="EMBL/GenBank/DDBJ databases">
        <title>Draft genome of the agarase producing Sphingomonas sp. MCT13.</title>
        <authorList>
            <person name="D'Andrea M.M."/>
            <person name="Rossolini G.M."/>
            <person name="Thaller M.C."/>
        </authorList>
    </citation>
    <scope>NUCLEOTIDE SEQUENCE [LARGE SCALE GENOMIC DNA]</scope>
    <source>
        <strain evidence="7 8">MCT13</strain>
    </source>
</reference>
<proteinExistence type="predicted"/>
<evidence type="ECO:0000256" key="1">
    <source>
        <dbReference type="ARBA" id="ARBA00004141"/>
    </source>
</evidence>
<dbReference type="OrthoDB" id="2004788at2"/>
<gene>
    <name evidence="7" type="ORF">BFL28_04190</name>
</gene>
<keyword evidence="3 5" id="KW-1133">Transmembrane helix</keyword>
<dbReference type="PANTHER" id="PTHR21016:SF25">
    <property type="entry name" value="TM2 DOMAIN-CONTAINING PROTEIN DDB_G0277895-RELATED"/>
    <property type="match status" value="1"/>
</dbReference>
<feature type="transmembrane region" description="Helical" evidence="5">
    <location>
        <begin position="21"/>
        <end position="38"/>
    </location>
</feature>
<name>A0A1E3LT61_9SPHN</name>
<evidence type="ECO:0000256" key="2">
    <source>
        <dbReference type="ARBA" id="ARBA00022692"/>
    </source>
</evidence>
<evidence type="ECO:0000313" key="7">
    <source>
        <dbReference type="EMBL" id="ODP36913.1"/>
    </source>
</evidence>
<evidence type="ECO:0000256" key="4">
    <source>
        <dbReference type="ARBA" id="ARBA00023136"/>
    </source>
</evidence>
<accession>A0A1E3LT61</accession>
<dbReference type="RefSeq" id="WP_069321406.1">
    <property type="nucleotide sequence ID" value="NZ_MDDS01000046.1"/>
</dbReference>
<dbReference type="Proteomes" id="UP000094487">
    <property type="component" value="Unassembled WGS sequence"/>
</dbReference>
<organism evidence="7 8">
    <name type="scientific">Sphingomonas turrisvirgatae</name>
    <dbReference type="NCBI Taxonomy" id="1888892"/>
    <lineage>
        <taxon>Bacteria</taxon>
        <taxon>Pseudomonadati</taxon>
        <taxon>Pseudomonadota</taxon>
        <taxon>Alphaproteobacteria</taxon>
        <taxon>Sphingomonadales</taxon>
        <taxon>Sphingomonadaceae</taxon>
        <taxon>Sphingomonas</taxon>
    </lineage>
</organism>
<comment type="subcellular location">
    <subcellularLocation>
        <location evidence="1">Membrane</location>
        <topology evidence="1">Multi-pass membrane protein</topology>
    </subcellularLocation>
</comment>
<keyword evidence="8" id="KW-1185">Reference proteome</keyword>
<evidence type="ECO:0000313" key="8">
    <source>
        <dbReference type="Proteomes" id="UP000094487"/>
    </source>
</evidence>
<dbReference type="InterPro" id="IPR007829">
    <property type="entry name" value="TM2"/>
</dbReference>
<sequence>MDTAERSELVRSQLMYDASRKSAGVSYFLWFFVGWAGGHRFYLGKTGTAITQLILTTLGWVTLIAIVGFFLLAAVGIWLLVDAFLIPGLVREHNMQLAHDLTGGQRAGV</sequence>
<evidence type="ECO:0000259" key="6">
    <source>
        <dbReference type="Pfam" id="PF05154"/>
    </source>
</evidence>
<keyword evidence="2 5" id="KW-0812">Transmembrane</keyword>
<dbReference type="GO" id="GO:0016020">
    <property type="term" value="C:membrane"/>
    <property type="evidence" value="ECO:0007669"/>
    <property type="project" value="UniProtKB-SubCell"/>
</dbReference>
<comment type="caution">
    <text evidence="7">The sequence shown here is derived from an EMBL/GenBank/DDBJ whole genome shotgun (WGS) entry which is preliminary data.</text>
</comment>
<keyword evidence="4 5" id="KW-0472">Membrane</keyword>
<dbReference type="STRING" id="1888892.BFL28_04190"/>
<feature type="domain" description="TM2" evidence="6">
    <location>
        <begin position="20"/>
        <end position="70"/>
    </location>
</feature>
<feature type="transmembrane region" description="Helical" evidence="5">
    <location>
        <begin position="58"/>
        <end position="81"/>
    </location>
</feature>
<dbReference type="PANTHER" id="PTHR21016">
    <property type="entry name" value="BETA-AMYLOID BINDING PROTEIN-RELATED"/>
    <property type="match status" value="1"/>
</dbReference>
<dbReference type="AlphaFoldDB" id="A0A1E3LT61"/>
<dbReference type="InterPro" id="IPR050932">
    <property type="entry name" value="TM2D1-3-like"/>
</dbReference>
<evidence type="ECO:0000256" key="3">
    <source>
        <dbReference type="ARBA" id="ARBA00022989"/>
    </source>
</evidence>
<dbReference type="Pfam" id="PF05154">
    <property type="entry name" value="TM2"/>
    <property type="match status" value="1"/>
</dbReference>
<evidence type="ECO:0000256" key="5">
    <source>
        <dbReference type="SAM" id="Phobius"/>
    </source>
</evidence>
<dbReference type="EMBL" id="MDDS01000046">
    <property type="protein sequence ID" value="ODP36913.1"/>
    <property type="molecule type" value="Genomic_DNA"/>
</dbReference>